<reference evidence="3 4" key="1">
    <citation type="submission" date="2014-04" db="EMBL/GenBank/DDBJ databases">
        <title>Evolutionary Origins and Diversification of the Mycorrhizal Mutualists.</title>
        <authorList>
            <consortium name="DOE Joint Genome Institute"/>
            <consortium name="Mycorrhizal Genomics Consortium"/>
            <person name="Kohler A."/>
            <person name="Kuo A."/>
            <person name="Nagy L.G."/>
            <person name="Floudas D."/>
            <person name="Copeland A."/>
            <person name="Barry K.W."/>
            <person name="Cichocki N."/>
            <person name="Veneault-Fourrey C."/>
            <person name="LaButti K."/>
            <person name="Lindquist E.A."/>
            <person name="Lipzen A."/>
            <person name="Lundell T."/>
            <person name="Morin E."/>
            <person name="Murat C."/>
            <person name="Riley R."/>
            <person name="Ohm R."/>
            <person name="Sun H."/>
            <person name="Tunlid A."/>
            <person name="Henrissat B."/>
            <person name="Grigoriev I.V."/>
            <person name="Hibbett D.S."/>
            <person name="Martin F."/>
        </authorList>
    </citation>
    <scope>NUCLEOTIDE SEQUENCE [LARGE SCALE GENOMIC DNA]</scope>
    <source>
        <strain evidence="3 4">MD-312</strain>
    </source>
</reference>
<gene>
    <name evidence="3" type="ORF">HYDPIDRAFT_188824</name>
</gene>
<feature type="compositionally biased region" description="Basic and acidic residues" evidence="1">
    <location>
        <begin position="719"/>
        <end position="728"/>
    </location>
</feature>
<evidence type="ECO:0000256" key="1">
    <source>
        <dbReference type="SAM" id="MobiDB-lite"/>
    </source>
</evidence>
<evidence type="ECO:0000313" key="3">
    <source>
        <dbReference type="EMBL" id="KIJ62924.1"/>
    </source>
</evidence>
<feature type="region of interest" description="Disordered" evidence="1">
    <location>
        <begin position="884"/>
        <end position="993"/>
    </location>
</feature>
<feature type="region of interest" description="Disordered" evidence="1">
    <location>
        <begin position="501"/>
        <end position="570"/>
    </location>
</feature>
<protein>
    <recommendedName>
        <fullName evidence="2">Arrestin-like N-terminal domain-containing protein</fullName>
    </recommendedName>
</protein>
<evidence type="ECO:0000313" key="4">
    <source>
        <dbReference type="Proteomes" id="UP000053820"/>
    </source>
</evidence>
<feature type="compositionally biased region" description="Basic and acidic residues" evidence="1">
    <location>
        <begin position="833"/>
        <end position="844"/>
    </location>
</feature>
<feature type="compositionally biased region" description="Polar residues" evidence="1">
    <location>
        <begin position="915"/>
        <end position="956"/>
    </location>
</feature>
<dbReference type="HOGENOM" id="CLU_005744_0_0_1"/>
<feature type="compositionally biased region" description="Basic and acidic residues" evidence="1">
    <location>
        <begin position="768"/>
        <end position="786"/>
    </location>
</feature>
<dbReference type="SUPFAM" id="SSF81296">
    <property type="entry name" value="E set domains"/>
    <property type="match status" value="1"/>
</dbReference>
<feature type="region of interest" description="Disordered" evidence="1">
    <location>
        <begin position="655"/>
        <end position="675"/>
    </location>
</feature>
<feature type="compositionally biased region" description="Basic residues" evidence="1">
    <location>
        <begin position="804"/>
        <end position="815"/>
    </location>
</feature>
<feature type="domain" description="Arrestin-like N-terminal" evidence="2">
    <location>
        <begin position="117"/>
        <end position="177"/>
    </location>
</feature>
<feature type="region of interest" description="Disordered" evidence="1">
    <location>
        <begin position="413"/>
        <end position="485"/>
    </location>
</feature>
<dbReference type="AlphaFoldDB" id="A0A0C9VB84"/>
<sequence>MASQSRPEPMNASPHHSKVKVTLTLSDPVFVSGGNISGKLEVESRADLDSILGIGVMMVELYAIQEINSRDHSATSTFIHSRRIFQGPGLPPSNAVHADYVPGSGELPLPAHHHAARRGLTTFFFRFPLPPSSPASIDFGPASIRYEVRASVGVSWHGDKRLVTDKREVKVVEAFDLTREAQVPQGAVIADGGKIWAQATVSNGAIVGGENAYIDLQLKNHSQRWTSGVTLTLTRVLYLSQSLLAGKPPPDISDVVTQVDFRGPEYSVPPGVEGVANLVIDIPRHSRGTKGGPRVDDNGKTTEGLFEVRCILNIRVEMPPGSEDVVVNLPVTIHHSLAIPEMPVSPPVLASSPYPYASPLSAGLPLSPPPGVELMNVYTGNYLQHPDPAWAAPSAQPVYSYLTPIQFEQPTHNWEQPLHPHAPSVQRSASAEPRAQVEYYDPGLPTAHTPSARNLSLPPGPQPHTAYLPSMPPIQGSPGYYANVEDGKGARASRISQNLHQTVRHRSVSPSPHRYPLPQPPTQDQPITPTRARPPPIDIPQLPNPHDSQGVLHSPRPIPSPKHSYSGSVPKSKNVFALERMADEVVKQIGDLSADLPKGDAGVDADVTNPDREPEPNLDKTLPGPPVPSNKDRHLLPQRTRVATLFGEGNMFDHPESQAASSEKLHRRPPTPPIAAITPVKFPKAPTALSGLGANLGKNIPLESGLDALERRLLAEVGTRRQEAEARPHVRGVVQPITIPPSGAPDGFNDSAISSLTLADREGILRGNVEREQEQEQDRDSDERTQHLGGGHSPSDDDRDARTQKGKSYRKLGKSKHSDEDLERVGRRRERKKGKDDDGRKLRKEAKGRIAAWLGEIDTATPPIVDDSLSLISPSASHFIPIAESASFAPATPQMKEETRERRDEANATGKGVSASPNPRSSGFVTISTLNTAVATKGSNGESSFQQSPRRSSVNDLRQPPSPHRQTVKQPALRSPSGELKRPQQPRACHAPS</sequence>
<dbReference type="Gene3D" id="2.60.40.640">
    <property type="match status" value="1"/>
</dbReference>
<feature type="compositionally biased region" description="Pro residues" evidence="1">
    <location>
        <begin position="513"/>
        <end position="523"/>
    </location>
</feature>
<dbReference type="InterPro" id="IPR014752">
    <property type="entry name" value="Arrestin-like_C"/>
</dbReference>
<feature type="region of interest" description="Disordered" evidence="1">
    <location>
        <begin position="719"/>
        <end position="751"/>
    </location>
</feature>
<dbReference type="Proteomes" id="UP000053820">
    <property type="component" value="Unassembled WGS sequence"/>
</dbReference>
<dbReference type="InterPro" id="IPR011021">
    <property type="entry name" value="Arrestin-like_N"/>
</dbReference>
<dbReference type="Pfam" id="PF00339">
    <property type="entry name" value="Arrestin_N"/>
    <property type="match status" value="1"/>
</dbReference>
<feature type="region of interest" description="Disordered" evidence="1">
    <location>
        <begin position="593"/>
        <end position="633"/>
    </location>
</feature>
<dbReference type="EMBL" id="KN839853">
    <property type="protein sequence ID" value="KIJ62924.1"/>
    <property type="molecule type" value="Genomic_DNA"/>
</dbReference>
<proteinExistence type="predicted"/>
<accession>A0A0C9VB84</accession>
<organism evidence="3 4">
    <name type="scientific">Hydnomerulius pinastri MD-312</name>
    <dbReference type="NCBI Taxonomy" id="994086"/>
    <lineage>
        <taxon>Eukaryota</taxon>
        <taxon>Fungi</taxon>
        <taxon>Dikarya</taxon>
        <taxon>Basidiomycota</taxon>
        <taxon>Agaricomycotina</taxon>
        <taxon>Agaricomycetes</taxon>
        <taxon>Agaricomycetidae</taxon>
        <taxon>Boletales</taxon>
        <taxon>Boletales incertae sedis</taxon>
        <taxon>Leucogyrophana</taxon>
    </lineage>
</organism>
<evidence type="ECO:0000259" key="2">
    <source>
        <dbReference type="Pfam" id="PF00339"/>
    </source>
</evidence>
<feature type="compositionally biased region" description="Basic and acidic residues" evidence="1">
    <location>
        <begin position="895"/>
        <end position="906"/>
    </location>
</feature>
<feature type="region of interest" description="Disordered" evidence="1">
    <location>
        <begin position="768"/>
        <end position="844"/>
    </location>
</feature>
<dbReference type="OrthoDB" id="298939at2759"/>
<feature type="compositionally biased region" description="Basic and acidic residues" evidence="1">
    <location>
        <begin position="816"/>
        <end position="825"/>
    </location>
</feature>
<keyword evidence="4" id="KW-1185">Reference proteome</keyword>
<feature type="compositionally biased region" description="Basic and acidic residues" evidence="1">
    <location>
        <begin position="609"/>
        <end position="618"/>
    </location>
</feature>
<name>A0A0C9VB84_9AGAM</name>
<feature type="compositionally biased region" description="Basic and acidic residues" evidence="1">
    <location>
        <begin position="794"/>
        <end position="803"/>
    </location>
</feature>
<dbReference type="InterPro" id="IPR014756">
    <property type="entry name" value="Ig_E-set"/>
</dbReference>